<dbReference type="PANTHER" id="PTHR35601:SF1">
    <property type="entry name" value="TOXIN RELE"/>
    <property type="match status" value="1"/>
</dbReference>
<proteinExistence type="inferred from homology"/>
<dbReference type="STRING" id="416873.SAMN04487951_106135"/>
<reference evidence="4" key="1">
    <citation type="submission" date="2016-10" db="EMBL/GenBank/DDBJ databases">
        <authorList>
            <person name="Varghese N."/>
            <person name="Submissions S."/>
        </authorList>
    </citation>
    <scope>NUCLEOTIDE SEQUENCE [LARGE SCALE GENOMIC DNA]</scope>
    <source>
        <strain evidence="4">CGMCC 1.6494</strain>
    </source>
</reference>
<dbReference type="Pfam" id="PF05016">
    <property type="entry name" value="ParE_toxin"/>
    <property type="match status" value="1"/>
</dbReference>
<dbReference type="InterPro" id="IPR007712">
    <property type="entry name" value="RelE/ParE_toxin"/>
</dbReference>
<organism evidence="3 4">
    <name type="scientific">Vreelandella arcis</name>
    <dbReference type="NCBI Taxonomy" id="416873"/>
    <lineage>
        <taxon>Bacteria</taxon>
        <taxon>Pseudomonadati</taxon>
        <taxon>Pseudomonadota</taxon>
        <taxon>Gammaproteobacteria</taxon>
        <taxon>Oceanospirillales</taxon>
        <taxon>Halomonadaceae</taxon>
        <taxon>Vreelandella</taxon>
    </lineage>
</organism>
<dbReference type="Proteomes" id="UP000199677">
    <property type="component" value="Unassembled WGS sequence"/>
</dbReference>
<dbReference type="Gene3D" id="3.30.2310.20">
    <property type="entry name" value="RelE-like"/>
    <property type="match status" value="1"/>
</dbReference>
<evidence type="ECO:0000313" key="3">
    <source>
        <dbReference type="EMBL" id="SDN59724.1"/>
    </source>
</evidence>
<keyword evidence="4" id="KW-1185">Reference proteome</keyword>
<name>A0A1H0CPD2_9GAMM</name>
<dbReference type="AlphaFoldDB" id="A0A1H0CPD2"/>
<dbReference type="EMBL" id="FNII01000006">
    <property type="protein sequence ID" value="SDN59724.1"/>
    <property type="molecule type" value="Genomic_DNA"/>
</dbReference>
<keyword evidence="2" id="KW-1277">Toxin-antitoxin system</keyword>
<sequence>MANYKLVFRKSVSKDFRPIPNKDVTRILKRIEELQEEPRPIGSEKLSGQERYRIRQGVYRIIYEVADELLVVTVVKVGHRKHVYKRS</sequence>
<dbReference type="NCBIfam" id="TIGR02385">
    <property type="entry name" value="RelE_StbE"/>
    <property type="match status" value="1"/>
</dbReference>
<dbReference type="InterPro" id="IPR035093">
    <property type="entry name" value="RelE/ParE_toxin_dom_sf"/>
</dbReference>
<dbReference type="RefSeq" id="WP_089705154.1">
    <property type="nucleotide sequence ID" value="NZ_FNII01000006.1"/>
</dbReference>
<evidence type="ECO:0000256" key="2">
    <source>
        <dbReference type="ARBA" id="ARBA00022649"/>
    </source>
</evidence>
<dbReference type="SUPFAM" id="SSF143011">
    <property type="entry name" value="RelE-like"/>
    <property type="match status" value="1"/>
</dbReference>
<dbReference type="OrthoDB" id="5570653at2"/>
<dbReference type="PANTHER" id="PTHR35601">
    <property type="entry name" value="TOXIN RELE"/>
    <property type="match status" value="1"/>
</dbReference>
<evidence type="ECO:0000313" key="4">
    <source>
        <dbReference type="Proteomes" id="UP000199677"/>
    </source>
</evidence>
<evidence type="ECO:0000256" key="1">
    <source>
        <dbReference type="ARBA" id="ARBA00006226"/>
    </source>
</evidence>
<comment type="similarity">
    <text evidence="1">Belongs to the RelE toxin family.</text>
</comment>
<protein>
    <submittedName>
        <fullName evidence="3">mRNA interferase RelE/StbE</fullName>
    </submittedName>
</protein>
<accession>A0A1H0CPD2</accession>
<gene>
    <name evidence="3" type="ORF">SAMN04487951_106135</name>
</gene>